<evidence type="ECO:0000313" key="2">
    <source>
        <dbReference type="EMBL" id="TCP17006.1"/>
    </source>
</evidence>
<dbReference type="SUPFAM" id="SSF103473">
    <property type="entry name" value="MFS general substrate transporter"/>
    <property type="match status" value="1"/>
</dbReference>
<gene>
    <name evidence="2" type="ORF">EV693_10859</name>
</gene>
<feature type="transmembrane region" description="Helical" evidence="1">
    <location>
        <begin position="261"/>
        <end position="279"/>
    </location>
</feature>
<dbReference type="InterPro" id="IPR036259">
    <property type="entry name" value="MFS_trans_sf"/>
</dbReference>
<name>A0A4V2SJV0_9PAST</name>
<dbReference type="AlphaFoldDB" id="A0A4V2SJV0"/>
<keyword evidence="1" id="KW-1133">Transmembrane helix</keyword>
<feature type="transmembrane region" description="Helical" evidence="1">
    <location>
        <begin position="133"/>
        <end position="150"/>
    </location>
</feature>
<feature type="transmembrane region" description="Helical" evidence="1">
    <location>
        <begin position="193"/>
        <end position="211"/>
    </location>
</feature>
<dbReference type="InterPro" id="IPR053160">
    <property type="entry name" value="MFS_DHA3_Transporter"/>
</dbReference>
<feature type="transmembrane region" description="Helical" evidence="1">
    <location>
        <begin position="231"/>
        <end position="249"/>
    </location>
</feature>
<keyword evidence="1" id="KW-0472">Membrane</keyword>
<feature type="transmembrane region" description="Helical" evidence="1">
    <location>
        <begin position="64"/>
        <end position="85"/>
    </location>
</feature>
<keyword evidence="3" id="KW-1185">Reference proteome</keyword>
<keyword evidence="1" id="KW-0812">Transmembrane</keyword>
<dbReference type="PANTHER" id="PTHR23530:SF1">
    <property type="entry name" value="PERMEASE, MAJOR FACILITATOR SUPERFAMILY-RELATED"/>
    <property type="match status" value="1"/>
</dbReference>
<feature type="transmembrane region" description="Helical" evidence="1">
    <location>
        <begin position="7"/>
        <end position="27"/>
    </location>
</feature>
<feature type="transmembrane region" description="Helical" evidence="1">
    <location>
        <begin position="323"/>
        <end position="342"/>
    </location>
</feature>
<feature type="transmembrane region" description="Helical" evidence="1">
    <location>
        <begin position="91"/>
        <end position="112"/>
    </location>
</feature>
<feature type="transmembrane region" description="Helical" evidence="1">
    <location>
        <begin position="156"/>
        <end position="173"/>
    </location>
</feature>
<dbReference type="OrthoDB" id="9816124at2"/>
<dbReference type="Gene3D" id="1.20.1250.20">
    <property type="entry name" value="MFS general substrate transporter like domains"/>
    <property type="match status" value="1"/>
</dbReference>
<accession>A0A4V2SJV0</accession>
<dbReference type="EMBL" id="SLXJ01000008">
    <property type="protein sequence ID" value="TCP17006.1"/>
    <property type="molecule type" value="Genomic_DNA"/>
</dbReference>
<comment type="caution">
    <text evidence="2">The sequence shown here is derived from an EMBL/GenBank/DDBJ whole genome shotgun (WGS) entry which is preliminary data.</text>
</comment>
<evidence type="ECO:0008006" key="4">
    <source>
        <dbReference type="Google" id="ProtNLM"/>
    </source>
</evidence>
<organism evidence="2 3">
    <name type="scientific">Nicoletella semolina</name>
    <dbReference type="NCBI Taxonomy" id="271160"/>
    <lineage>
        <taxon>Bacteria</taxon>
        <taxon>Pseudomonadati</taxon>
        <taxon>Pseudomonadota</taxon>
        <taxon>Gammaproteobacteria</taxon>
        <taxon>Pasteurellales</taxon>
        <taxon>Pasteurellaceae</taxon>
        <taxon>Nicoletella</taxon>
    </lineage>
</organism>
<protein>
    <recommendedName>
        <fullName evidence="4">MFS transporter</fullName>
    </recommendedName>
</protein>
<reference evidence="2 3" key="1">
    <citation type="submission" date="2019-03" db="EMBL/GenBank/DDBJ databases">
        <title>Genomic Encyclopedia of Type Strains, Phase IV (KMG-IV): sequencing the most valuable type-strain genomes for metagenomic binning, comparative biology and taxonomic classification.</title>
        <authorList>
            <person name="Goeker M."/>
        </authorList>
    </citation>
    <scope>NUCLEOTIDE SEQUENCE [LARGE SCALE GENOMIC DNA]</scope>
    <source>
        <strain evidence="2 3">DSM 16380</strain>
    </source>
</reference>
<evidence type="ECO:0000256" key="1">
    <source>
        <dbReference type="SAM" id="Phobius"/>
    </source>
</evidence>
<evidence type="ECO:0000313" key="3">
    <source>
        <dbReference type="Proteomes" id="UP000295537"/>
    </source>
</evidence>
<feature type="transmembrane region" description="Helical" evidence="1">
    <location>
        <begin position="354"/>
        <end position="373"/>
    </location>
</feature>
<proteinExistence type="predicted"/>
<feature type="transmembrane region" description="Helical" evidence="1">
    <location>
        <begin position="285"/>
        <end position="302"/>
    </location>
</feature>
<dbReference type="RefSeq" id="WP_132501508.1">
    <property type="nucleotide sequence ID" value="NZ_LVXA01000001.1"/>
</dbReference>
<sequence length="409" mass="47900">MDNINKYKAFAFFKSTAITLPILPIYINSDIGVSVSDIIYYSWISFIVPFFLEIPSGMLSDAIGYIRTLCIATLFFIMSFIVLMMQFELSYVYYILLITVASVLYSGTDMALLYRISEGNQIGKIKAEVDHFFYKYTSLLFLISGVLYSFNVYLPIIFQIISLMISLLFLRSIDIEEKVSRLMPVNRIGLRLFYIRPYIVPLLLFSSLFIFGLNVNVRTISIQFFENNNNVYYICILFIFTNFISSLSAKYYKERYSEDWNIALVLFYMIASLSIAYLFISIDNIVMLSLGFCLICIVKPVYRSYIYTLYMSFQEKEYDVATTLSYYTLLSSILASFFSFLYGKLFINFQQINIVLSIFIFIVGCISVIYFIVVRSNQYRLNYNSFSTKESYLLRENNQIFLYRNIWIT</sequence>
<feature type="transmembrane region" description="Helical" evidence="1">
    <location>
        <begin position="33"/>
        <end position="52"/>
    </location>
</feature>
<dbReference type="PANTHER" id="PTHR23530">
    <property type="entry name" value="TRANSPORT PROTEIN-RELATED"/>
    <property type="match status" value="1"/>
</dbReference>
<dbReference type="Proteomes" id="UP000295537">
    <property type="component" value="Unassembled WGS sequence"/>
</dbReference>